<proteinExistence type="predicted"/>
<dbReference type="Pfam" id="PF04233">
    <property type="entry name" value="Phage_Mu_F"/>
    <property type="match status" value="1"/>
</dbReference>
<evidence type="ECO:0000313" key="2">
    <source>
        <dbReference type="EMBL" id="DAF84814.1"/>
    </source>
</evidence>
<dbReference type="SUPFAM" id="SSF55486">
    <property type="entry name" value="Metalloproteases ('zincins'), catalytic domain"/>
    <property type="match status" value="1"/>
</dbReference>
<accession>A0A8S5TRH3</accession>
<dbReference type="Gene3D" id="3.40.390.10">
    <property type="entry name" value="Collagenase (Catalytic Domain)"/>
    <property type="match status" value="1"/>
</dbReference>
<dbReference type="InterPro" id="IPR024079">
    <property type="entry name" value="MetalloPept_cat_dom_sf"/>
</dbReference>
<name>A0A8S5TRH3_9CAUD</name>
<evidence type="ECO:0000259" key="1">
    <source>
        <dbReference type="Pfam" id="PF04233"/>
    </source>
</evidence>
<organism evidence="2">
    <name type="scientific">Siphoviridae sp. ct1SN28</name>
    <dbReference type="NCBI Taxonomy" id="2825308"/>
    <lineage>
        <taxon>Viruses</taxon>
        <taxon>Duplodnaviria</taxon>
        <taxon>Heunggongvirae</taxon>
        <taxon>Uroviricota</taxon>
        <taxon>Caudoviricetes</taxon>
    </lineage>
</organism>
<protein>
    <submittedName>
        <fullName evidence="2">Minor capsid protein</fullName>
    </submittedName>
</protein>
<dbReference type="GO" id="GO:0008237">
    <property type="term" value="F:metallopeptidase activity"/>
    <property type="evidence" value="ECO:0007669"/>
    <property type="project" value="InterPro"/>
</dbReference>
<dbReference type="NCBIfam" id="TIGR01641">
    <property type="entry name" value="phageSPP1_gp7"/>
    <property type="match status" value="1"/>
</dbReference>
<dbReference type="EMBL" id="BK015910">
    <property type="protein sequence ID" value="DAF84814.1"/>
    <property type="molecule type" value="Genomic_DNA"/>
</dbReference>
<reference evidence="2" key="1">
    <citation type="journal article" date="2021" name="Proc. Natl. Acad. Sci. U.S.A.">
        <title>A Catalog of Tens of Thousands of Viruses from Human Metagenomes Reveals Hidden Associations with Chronic Diseases.</title>
        <authorList>
            <person name="Tisza M.J."/>
            <person name="Buck C.B."/>
        </authorList>
    </citation>
    <scope>NUCLEOTIDE SEQUENCE</scope>
    <source>
        <strain evidence="2">Ct1SN28</strain>
    </source>
</reference>
<feature type="domain" description="Phage head morphogenesis" evidence="1">
    <location>
        <begin position="189"/>
        <end position="300"/>
    </location>
</feature>
<dbReference type="InterPro" id="IPR006528">
    <property type="entry name" value="Phage_head_morphogenesis_dom"/>
</dbReference>
<sequence length="575" mass="65088">MSKYTARRIWMRTAAQQKLENIKLTEKTVRRTNAIYRQASKDIERQVEAIYKQLGVLDKANHWNFKGLNNPTTKKDATALISAIEKAGLSDYIPEKLTKRLSVVEARQLESWLTLHKAGQDSHALTKEALLKTIGGSGKIWQRATEAGVESFIGFDRNICGYMMGANWGGGNFSSRLWNATNETWERAREELTRALANGQQPETTRKHIQDLLRGYHNGEAKGSGGLAYDVERIVRTEMAKASTDADMVRWHEMGVEKVQWNASFEVHTCEACGERDGRVYELNNLRDTIPLHPNCRCYFTPYDEAAEAVAKRTAEYKDEDGEYQRIEWAPLQSLMQYGGRDKGYSLRKAPIPVDDYFFSVSPFTKYTPARTGLKYIGEINKKFIDIAENTIQDVINQFPEVETEMKRWANGEVVLHRGQTLVNGNKIEKLGGWVDASRKEFMLTYPAGLTGNIAKELQEIATRSFKSGDWSSDKYNHAVRHELGHILARRVEARGIKMDDFIKAVTKASTTKQAMAKIATISKYGSTNPDEAFAELFARSMAQDVTLNNKLVADFTAELQKTLRKPVKTTKISL</sequence>